<evidence type="ECO:0000313" key="2">
    <source>
        <dbReference type="Proteomes" id="UP000004478"/>
    </source>
</evidence>
<gene>
    <name evidence="1" type="ORF">B879_01570</name>
</gene>
<evidence type="ECO:0000313" key="1">
    <source>
        <dbReference type="EMBL" id="EKB49787.1"/>
    </source>
</evidence>
<accession>K1LC69</accession>
<dbReference type="EMBL" id="AMGM01000018">
    <property type="protein sequence ID" value="EKB49787.1"/>
    <property type="molecule type" value="Genomic_DNA"/>
</dbReference>
<dbReference type="RefSeq" id="WP_009184605.1">
    <property type="nucleotide sequence ID" value="NZ_AMGM01000018.1"/>
</dbReference>
<proteinExistence type="predicted"/>
<sequence length="205" mass="23543">MSSHHFVKEQQEPALIILDTNNIQFEQIAPLLEWVPTVLVTQEEVYTVISWGIKIDIILADLAFQKSHFNLLEEQYPVRFLGVQNGNYLEEALQYLVATKHGAANIIGFNHQKVFDLEPKLERLDLVVWDGPIRYFPIKSGHFRKWFVPCNVQLHAPEGTLIEVKNEEAAQIIEVHHSTMMELPEGTSEFSSKGIFWIGEFLSNS</sequence>
<comment type="caution">
    <text evidence="1">The sequence shown here is derived from an EMBL/GenBank/DDBJ whole genome shotgun (WGS) entry which is preliminary data.</text>
</comment>
<protein>
    <recommendedName>
        <fullName evidence="3">Thiamine pyrophosphokinase</fullName>
    </recommendedName>
</protein>
<reference evidence="1 2" key="1">
    <citation type="journal article" date="2012" name="J. Bacteriol.">
        <title>Draft Genome Sequence of Cecembia lonarensis Strain LW9T, Isolated from Lonar Lake, a Haloalkaline Lake in India.</title>
        <authorList>
            <person name="Shivaji S."/>
            <person name="Ara S."/>
            <person name="Singh A."/>
            <person name="Pinnaka A.K."/>
        </authorList>
    </citation>
    <scope>NUCLEOTIDE SEQUENCE [LARGE SCALE GENOMIC DNA]</scope>
    <source>
        <strain evidence="1 2">LW9</strain>
    </source>
</reference>
<dbReference type="AlphaFoldDB" id="K1LC69"/>
<organism evidence="1 2">
    <name type="scientific">Cecembia lonarensis (strain CCUG 58316 / KCTC 22772 / LW9)</name>
    <dbReference type="NCBI Taxonomy" id="1225176"/>
    <lineage>
        <taxon>Bacteria</taxon>
        <taxon>Pseudomonadati</taxon>
        <taxon>Bacteroidota</taxon>
        <taxon>Cytophagia</taxon>
        <taxon>Cytophagales</taxon>
        <taxon>Cyclobacteriaceae</taxon>
        <taxon>Cecembia</taxon>
    </lineage>
</organism>
<keyword evidence="2" id="KW-1185">Reference proteome</keyword>
<dbReference type="OrthoDB" id="1132102at2"/>
<dbReference type="Proteomes" id="UP000004478">
    <property type="component" value="Unassembled WGS sequence"/>
</dbReference>
<dbReference type="PATRIC" id="fig|1225176.3.peg.1673"/>
<name>K1LC69_CECL9</name>
<evidence type="ECO:0008006" key="3">
    <source>
        <dbReference type="Google" id="ProtNLM"/>
    </source>
</evidence>